<keyword evidence="2" id="KW-0472">Membrane</keyword>
<proteinExistence type="predicted"/>
<protein>
    <submittedName>
        <fullName evidence="3">Uncharacterized protein</fullName>
    </submittedName>
</protein>
<comment type="caution">
    <text evidence="3">The sequence shown here is derived from an EMBL/GenBank/DDBJ whole genome shotgun (WGS) entry which is preliminary data.</text>
</comment>
<dbReference type="EMBL" id="MU089917">
    <property type="protein sequence ID" value="KAF7848969.1"/>
    <property type="molecule type" value="Genomic_DNA"/>
</dbReference>
<keyword evidence="4" id="KW-1185">Reference proteome</keyword>
<reference evidence="3" key="1">
    <citation type="submission" date="2020-05" db="EMBL/GenBank/DDBJ databases">
        <title>WGS assembly of Corymbia citriodora subspecies variegata.</title>
        <authorList>
            <person name="Barry K."/>
            <person name="Hundley H."/>
            <person name="Shu S."/>
            <person name="Jenkins J."/>
            <person name="Grimwood J."/>
            <person name="Baten A."/>
        </authorList>
    </citation>
    <scope>NUCLEOTIDE SEQUENCE</scope>
    <source>
        <strain evidence="3">CV2-018</strain>
    </source>
</reference>
<feature type="transmembrane region" description="Helical" evidence="2">
    <location>
        <begin position="83"/>
        <end position="100"/>
    </location>
</feature>
<sequence length="107" mass="11677">MSTATPVAKSANKPSSKGGSGSFSTVVDWPRPREIPFQAKVANSVTLISRICMPVQSLNGPDGELWAGNFAARDESPDSTPLWFVWPFFVLGFLLSHILAKNMRVKK</sequence>
<keyword evidence="2" id="KW-1133">Transmembrane helix</keyword>
<feature type="region of interest" description="Disordered" evidence="1">
    <location>
        <begin position="1"/>
        <end position="25"/>
    </location>
</feature>
<evidence type="ECO:0000313" key="3">
    <source>
        <dbReference type="EMBL" id="KAF7848969.1"/>
    </source>
</evidence>
<dbReference type="OrthoDB" id="669963at2759"/>
<dbReference type="AlphaFoldDB" id="A0A8T0CSB0"/>
<gene>
    <name evidence="3" type="ORF">BT93_L1386</name>
</gene>
<evidence type="ECO:0000256" key="1">
    <source>
        <dbReference type="SAM" id="MobiDB-lite"/>
    </source>
</evidence>
<dbReference type="Gramene" id="rna-gnl|WGS:JABURB|Cocit.L1386.1">
    <property type="protein sequence ID" value="cds-KAF7848969.1"/>
    <property type="gene ID" value="gene-BT93_L1386"/>
</dbReference>
<evidence type="ECO:0000256" key="2">
    <source>
        <dbReference type="SAM" id="Phobius"/>
    </source>
</evidence>
<keyword evidence="2" id="KW-0812">Transmembrane</keyword>
<organism evidence="3 4">
    <name type="scientific">Corymbia citriodora subsp. variegata</name>
    <dbReference type="NCBI Taxonomy" id="360336"/>
    <lineage>
        <taxon>Eukaryota</taxon>
        <taxon>Viridiplantae</taxon>
        <taxon>Streptophyta</taxon>
        <taxon>Embryophyta</taxon>
        <taxon>Tracheophyta</taxon>
        <taxon>Spermatophyta</taxon>
        <taxon>Magnoliopsida</taxon>
        <taxon>eudicotyledons</taxon>
        <taxon>Gunneridae</taxon>
        <taxon>Pentapetalae</taxon>
        <taxon>rosids</taxon>
        <taxon>malvids</taxon>
        <taxon>Myrtales</taxon>
        <taxon>Myrtaceae</taxon>
        <taxon>Myrtoideae</taxon>
        <taxon>Eucalypteae</taxon>
        <taxon>Corymbia</taxon>
    </lineage>
</organism>
<accession>A0A8T0CSB0</accession>
<evidence type="ECO:0000313" key="4">
    <source>
        <dbReference type="Proteomes" id="UP000806378"/>
    </source>
</evidence>
<name>A0A8T0CSB0_CORYI</name>
<dbReference type="Proteomes" id="UP000806378">
    <property type="component" value="Unassembled WGS sequence"/>
</dbReference>